<evidence type="ECO:0000259" key="13">
    <source>
        <dbReference type="PROSITE" id="PS51674"/>
    </source>
</evidence>
<evidence type="ECO:0000256" key="11">
    <source>
        <dbReference type="ARBA" id="ARBA00023163"/>
    </source>
</evidence>
<organism evidence="14 15">
    <name type="scientific">Amycolatopsis minnesotensis</name>
    <dbReference type="NCBI Taxonomy" id="337894"/>
    <lineage>
        <taxon>Bacteria</taxon>
        <taxon>Bacillati</taxon>
        <taxon>Actinomycetota</taxon>
        <taxon>Actinomycetes</taxon>
        <taxon>Pseudonocardiales</taxon>
        <taxon>Pseudonocardiaceae</taxon>
        <taxon>Amycolatopsis</taxon>
    </lineage>
</organism>
<comment type="similarity">
    <text evidence="3">Belongs to the WhiB family.</text>
</comment>
<feature type="compositionally biased region" description="Basic residues" evidence="12">
    <location>
        <begin position="97"/>
        <end position="115"/>
    </location>
</feature>
<evidence type="ECO:0000256" key="12">
    <source>
        <dbReference type="SAM" id="MobiDB-lite"/>
    </source>
</evidence>
<keyword evidence="8" id="KW-0805">Transcription regulation</keyword>
<dbReference type="PANTHER" id="PTHR38839">
    <property type="entry name" value="TRANSCRIPTIONAL REGULATOR WHID-RELATED"/>
    <property type="match status" value="1"/>
</dbReference>
<comment type="subcellular location">
    <subcellularLocation>
        <location evidence="2">Cytoplasm</location>
    </subcellularLocation>
</comment>
<name>A0ABN2SGX4_9PSEU</name>
<comment type="cofactor">
    <cofactor evidence="1">
        <name>[4Fe-4S] cluster</name>
        <dbReference type="ChEBI" id="CHEBI:49883"/>
    </cofactor>
</comment>
<keyword evidence="4" id="KW-0004">4Fe-4S</keyword>
<dbReference type="RefSeq" id="WP_344430011.1">
    <property type="nucleotide sequence ID" value="NZ_BAAANN010000044.1"/>
</dbReference>
<dbReference type="Proteomes" id="UP001501116">
    <property type="component" value="Unassembled WGS sequence"/>
</dbReference>
<dbReference type="Pfam" id="PF02467">
    <property type="entry name" value="Whib"/>
    <property type="match status" value="1"/>
</dbReference>
<evidence type="ECO:0000256" key="3">
    <source>
        <dbReference type="ARBA" id="ARBA00006597"/>
    </source>
</evidence>
<evidence type="ECO:0000256" key="6">
    <source>
        <dbReference type="ARBA" id="ARBA00023004"/>
    </source>
</evidence>
<evidence type="ECO:0000313" key="15">
    <source>
        <dbReference type="Proteomes" id="UP001501116"/>
    </source>
</evidence>
<keyword evidence="6" id="KW-0408">Iron</keyword>
<evidence type="ECO:0000256" key="5">
    <source>
        <dbReference type="ARBA" id="ARBA00022723"/>
    </source>
</evidence>
<dbReference type="EMBL" id="BAAANN010000044">
    <property type="protein sequence ID" value="GAA1986560.1"/>
    <property type="molecule type" value="Genomic_DNA"/>
</dbReference>
<dbReference type="InterPro" id="IPR003482">
    <property type="entry name" value="Whib"/>
</dbReference>
<evidence type="ECO:0000256" key="8">
    <source>
        <dbReference type="ARBA" id="ARBA00023015"/>
    </source>
</evidence>
<accession>A0ABN2SGX4</accession>
<evidence type="ECO:0000256" key="10">
    <source>
        <dbReference type="ARBA" id="ARBA00023157"/>
    </source>
</evidence>
<keyword evidence="7" id="KW-0411">Iron-sulfur</keyword>
<keyword evidence="15" id="KW-1185">Reference proteome</keyword>
<proteinExistence type="inferred from homology"/>
<comment type="caution">
    <text evidence="14">The sequence shown here is derived from an EMBL/GenBank/DDBJ whole genome shotgun (WGS) entry which is preliminary data.</text>
</comment>
<keyword evidence="11" id="KW-0804">Transcription</keyword>
<keyword evidence="9" id="KW-0238">DNA-binding</keyword>
<dbReference type="PROSITE" id="PS51674">
    <property type="entry name" value="4FE4S_WBL"/>
    <property type="match status" value="1"/>
</dbReference>
<gene>
    <name evidence="14" type="ORF">GCM10009754_75640</name>
</gene>
<protein>
    <recommendedName>
        <fullName evidence="13">4Fe-4S Wbl-type domain-containing protein</fullName>
    </recommendedName>
</protein>
<dbReference type="PANTHER" id="PTHR38839:SF6">
    <property type="entry name" value="TRANSCRIPTIONAL REGULATOR WHIB1"/>
    <property type="match status" value="1"/>
</dbReference>
<keyword evidence="10" id="KW-1015">Disulfide bond</keyword>
<evidence type="ECO:0000256" key="2">
    <source>
        <dbReference type="ARBA" id="ARBA00004496"/>
    </source>
</evidence>
<evidence type="ECO:0000256" key="1">
    <source>
        <dbReference type="ARBA" id="ARBA00001966"/>
    </source>
</evidence>
<keyword evidence="5" id="KW-0479">Metal-binding</keyword>
<evidence type="ECO:0000313" key="14">
    <source>
        <dbReference type="EMBL" id="GAA1986560.1"/>
    </source>
</evidence>
<dbReference type="InterPro" id="IPR034768">
    <property type="entry name" value="4FE4S_WBL"/>
</dbReference>
<evidence type="ECO:0000256" key="4">
    <source>
        <dbReference type="ARBA" id="ARBA00022485"/>
    </source>
</evidence>
<reference evidence="14 15" key="1">
    <citation type="journal article" date="2019" name="Int. J. Syst. Evol. Microbiol.">
        <title>The Global Catalogue of Microorganisms (GCM) 10K type strain sequencing project: providing services to taxonomists for standard genome sequencing and annotation.</title>
        <authorList>
            <consortium name="The Broad Institute Genomics Platform"/>
            <consortium name="The Broad Institute Genome Sequencing Center for Infectious Disease"/>
            <person name="Wu L."/>
            <person name="Ma J."/>
        </authorList>
    </citation>
    <scope>NUCLEOTIDE SEQUENCE [LARGE SCALE GENOMIC DNA]</scope>
    <source>
        <strain evidence="14 15">JCM 14545</strain>
    </source>
</reference>
<evidence type="ECO:0000256" key="7">
    <source>
        <dbReference type="ARBA" id="ARBA00023014"/>
    </source>
</evidence>
<evidence type="ECO:0000256" key="9">
    <source>
        <dbReference type="ARBA" id="ARBA00023125"/>
    </source>
</evidence>
<feature type="domain" description="4Fe-4S Wbl-type" evidence="13">
    <location>
        <begin position="33"/>
        <end position="92"/>
    </location>
</feature>
<sequence>MSHQHFSARVGAALGKARLVELHAALGDTARAACDTADPELFWPISERDQARIGAAKRICADCPILPDCREWGIRNEDDGIWGGLTRAERGAARYPHAARQRRASPWHRNGRRTA</sequence>
<feature type="region of interest" description="Disordered" evidence="12">
    <location>
        <begin position="91"/>
        <end position="115"/>
    </location>
</feature>